<reference evidence="12" key="1">
    <citation type="submission" date="2025-08" db="UniProtKB">
        <authorList>
            <consortium name="RefSeq"/>
        </authorList>
    </citation>
    <scope>IDENTIFICATION</scope>
</reference>
<keyword evidence="9" id="KW-0804">Transcription</keyword>
<dbReference type="Gene3D" id="3.30.160.60">
    <property type="entry name" value="Classic Zinc Finger"/>
    <property type="match status" value="8"/>
</dbReference>
<dbReference type="GO" id="GO:0008270">
    <property type="term" value="F:zinc ion binding"/>
    <property type="evidence" value="ECO:0007669"/>
    <property type="project" value="UniProtKB-KW"/>
</dbReference>
<dbReference type="FunFam" id="3.30.160.60:FF:000340">
    <property type="entry name" value="zinc finger protein 473 isoform X1"/>
    <property type="match status" value="1"/>
</dbReference>
<evidence type="ECO:0000256" key="9">
    <source>
        <dbReference type="ARBA" id="ARBA00023163"/>
    </source>
</evidence>
<accession>A0A6P7TBR9</accession>
<evidence type="ECO:0000256" key="7">
    <source>
        <dbReference type="ARBA" id="ARBA00023015"/>
    </source>
</evidence>
<proteinExistence type="inferred from homology"/>
<evidence type="ECO:0000256" key="4">
    <source>
        <dbReference type="ARBA" id="ARBA00022737"/>
    </source>
</evidence>
<keyword evidence="3" id="KW-0479">Metal-binding</keyword>
<gene>
    <name evidence="12" type="primary">LOC115221476</name>
</gene>
<name>A0A6P7TBR9_9MOLL</name>
<dbReference type="Pfam" id="PF00096">
    <property type="entry name" value="zf-C2H2"/>
    <property type="match status" value="4"/>
</dbReference>
<dbReference type="GO" id="GO:0000977">
    <property type="term" value="F:RNA polymerase II transcription regulatory region sequence-specific DNA binding"/>
    <property type="evidence" value="ECO:0007669"/>
    <property type="project" value="TreeGrafter"/>
</dbReference>
<evidence type="ECO:0000313" key="11">
    <source>
        <dbReference type="Proteomes" id="UP000515154"/>
    </source>
</evidence>
<organism evidence="11 12">
    <name type="scientific">Octopus sinensis</name>
    <name type="common">East Asian common octopus</name>
    <dbReference type="NCBI Taxonomy" id="2607531"/>
    <lineage>
        <taxon>Eukaryota</taxon>
        <taxon>Metazoa</taxon>
        <taxon>Spiralia</taxon>
        <taxon>Lophotrochozoa</taxon>
        <taxon>Mollusca</taxon>
        <taxon>Cephalopoda</taxon>
        <taxon>Coleoidea</taxon>
        <taxon>Octopodiformes</taxon>
        <taxon>Octopoda</taxon>
        <taxon>Incirrata</taxon>
        <taxon>Octopodidae</taxon>
        <taxon>Octopus</taxon>
    </lineage>
</organism>
<dbReference type="PANTHER" id="PTHR14196">
    <property type="entry name" value="ODD-SKIPPED - RELATED"/>
    <property type="match status" value="1"/>
</dbReference>
<evidence type="ECO:0000256" key="3">
    <source>
        <dbReference type="ARBA" id="ARBA00022723"/>
    </source>
</evidence>
<dbReference type="KEGG" id="osn:115221476"/>
<dbReference type="AlphaFoldDB" id="A0A6P7TBR9"/>
<dbReference type="InterPro" id="IPR013087">
    <property type="entry name" value="Znf_C2H2_type"/>
</dbReference>
<dbReference type="FunFam" id="3.30.160.60:FF:000065">
    <property type="entry name" value="B-cell CLL/lymphoma 6, member B"/>
    <property type="match status" value="1"/>
</dbReference>
<dbReference type="InterPro" id="IPR050717">
    <property type="entry name" value="C2H2-ZF_Transcription_Reg"/>
</dbReference>
<dbReference type="FunFam" id="3.30.160.60:FF:001506">
    <property type="entry name" value="Zinc finger protein"/>
    <property type="match status" value="1"/>
</dbReference>
<dbReference type="RefSeq" id="XP_029647527.1">
    <property type="nucleotide sequence ID" value="XM_029791667.2"/>
</dbReference>
<evidence type="ECO:0000256" key="5">
    <source>
        <dbReference type="ARBA" id="ARBA00022771"/>
    </source>
</evidence>
<evidence type="ECO:0000256" key="10">
    <source>
        <dbReference type="ARBA" id="ARBA00023242"/>
    </source>
</evidence>
<dbReference type="Proteomes" id="UP000515154">
    <property type="component" value="Linkage group LG18"/>
</dbReference>
<comment type="similarity">
    <text evidence="2">Belongs to the krueppel C2H2-type zinc-finger protein family.</text>
</comment>
<evidence type="ECO:0000256" key="8">
    <source>
        <dbReference type="ARBA" id="ARBA00023125"/>
    </source>
</evidence>
<keyword evidence="10" id="KW-0539">Nucleus</keyword>
<keyword evidence="7" id="KW-0805">Transcription regulation</keyword>
<dbReference type="PROSITE" id="PS00028">
    <property type="entry name" value="ZINC_FINGER_C2H2_1"/>
    <property type="match status" value="8"/>
</dbReference>
<dbReference type="FunFam" id="3.30.160.60:FF:001289">
    <property type="entry name" value="Zinc finger protein 574"/>
    <property type="match status" value="1"/>
</dbReference>
<dbReference type="PROSITE" id="PS50157">
    <property type="entry name" value="ZINC_FINGER_C2H2_2"/>
    <property type="match status" value="8"/>
</dbReference>
<dbReference type="GO" id="GO:0000981">
    <property type="term" value="F:DNA-binding transcription factor activity, RNA polymerase II-specific"/>
    <property type="evidence" value="ECO:0007669"/>
    <property type="project" value="TreeGrafter"/>
</dbReference>
<evidence type="ECO:0000313" key="12">
    <source>
        <dbReference type="RefSeq" id="XP_029647527.1"/>
    </source>
</evidence>
<evidence type="ECO:0000256" key="2">
    <source>
        <dbReference type="ARBA" id="ARBA00006991"/>
    </source>
</evidence>
<keyword evidence="11" id="KW-1185">Reference proteome</keyword>
<keyword evidence="8" id="KW-0238">DNA-binding</keyword>
<dbReference type="InterPro" id="IPR036236">
    <property type="entry name" value="Znf_C2H2_sf"/>
</dbReference>
<dbReference type="GO" id="GO:0005634">
    <property type="term" value="C:nucleus"/>
    <property type="evidence" value="ECO:0007669"/>
    <property type="project" value="UniProtKB-SubCell"/>
</dbReference>
<sequence>MMEQLNPISTDVLQQFKTKLKEAIYLFNTMPDCLKQEAVQLWKVLSVAIKFSPSDQPTPSDEDLREVELQPVEEVVTSLTEATSNENDASSLMVLADKLRVTYSDQTSKLLTEGNGISSNEEEEVTETIFCYPNIDIVTCDGTGEKQTIKLPPPIDMARLCAKKNVSCPKKLKQPSAKKNDDAKLECEKVVDIESKLDGKNETKSDGKNENNNSVLRKSKRIRIRKDKTDLYFDLELPDGHGPARLISTGQTNLGDPVCIEALDIISKEVKATIQPQIEYKKKKTNFQSSNGAYTCEICGVEVQYLASLIVHRRRHSGEKPFTCSTCGRGFTTNGNKLRHEKTHSGEKPFECLECKKRFTEKKSLKVHMRSHTGERPYKCKICGRGFAQTGILQTHIYLHTGHKGHLCDTCGKAFRQKSQLRLHQKRHLNHRTFQCPETDCNASFFTKGDLQRHKLKHSGARPFLCNLCPKTFTRLQYLKEHLNQHTGHKPYSCKMCNLSFYDMSTYYRHVRRHKLVQDAGSSLELQGVALPTTGDDDNDNVDKLAAAAAASVLEEEAVTNETVTVEDNTSPVMTYIVTSGNVTDEECKALEQQAVVAAAAAAESGVDHSTSPTATHHLTTIPSEDCGQHTATEVYQITVDPSLITRDEQTGQQMVTTVDFSAINLLANATTEQYLST</sequence>
<dbReference type="SMART" id="SM00355">
    <property type="entry name" value="ZnF_C2H2"/>
    <property type="match status" value="8"/>
</dbReference>
<dbReference type="PANTHER" id="PTHR14196:SF12">
    <property type="entry name" value="ZINC FINGER PROTEIN 208-LIKE"/>
    <property type="match status" value="1"/>
</dbReference>
<keyword evidence="4" id="KW-0677">Repeat</keyword>
<keyword evidence="6" id="KW-0862">Zinc</keyword>
<dbReference type="SUPFAM" id="SSF57667">
    <property type="entry name" value="beta-beta-alpha zinc fingers"/>
    <property type="match status" value="5"/>
</dbReference>
<comment type="subcellular location">
    <subcellularLocation>
        <location evidence="1">Nucleus</location>
    </subcellularLocation>
</comment>
<dbReference type="FunFam" id="3.30.160.60:FF:000130">
    <property type="entry name" value="Spalt-like transcription factor 4"/>
    <property type="match status" value="1"/>
</dbReference>
<evidence type="ECO:0000256" key="6">
    <source>
        <dbReference type="ARBA" id="ARBA00022833"/>
    </source>
</evidence>
<protein>
    <submittedName>
        <fullName evidence="12">GDNF-inducible zinc finger protein 1</fullName>
    </submittedName>
</protein>
<keyword evidence="5" id="KW-0863">Zinc-finger</keyword>
<evidence type="ECO:0000256" key="1">
    <source>
        <dbReference type="ARBA" id="ARBA00004123"/>
    </source>
</evidence>